<name>A0ABX3LG64_STRAT</name>
<dbReference type="EMBL" id="LHQL01000011">
    <property type="protein sequence ID" value="OOQ49680.1"/>
    <property type="molecule type" value="Genomic_DNA"/>
</dbReference>
<organism evidence="1 2">
    <name type="scientific">Streptomyces antibioticus</name>
    <dbReference type="NCBI Taxonomy" id="1890"/>
    <lineage>
        <taxon>Bacteria</taxon>
        <taxon>Bacillati</taxon>
        <taxon>Actinomycetota</taxon>
        <taxon>Actinomycetes</taxon>
        <taxon>Kitasatosporales</taxon>
        <taxon>Streptomycetaceae</taxon>
        <taxon>Streptomyces</taxon>
    </lineage>
</organism>
<evidence type="ECO:0000313" key="2">
    <source>
        <dbReference type="Proteomes" id="UP000190306"/>
    </source>
</evidence>
<evidence type="ECO:0000313" key="1">
    <source>
        <dbReference type="EMBL" id="OOQ49680.1"/>
    </source>
</evidence>
<gene>
    <name evidence="1" type="ORF">AFM16_26070</name>
</gene>
<keyword evidence="2" id="KW-1185">Reference proteome</keyword>
<accession>A0ABX3LG64</accession>
<reference evidence="1 2" key="1">
    <citation type="submission" date="2015-07" db="EMBL/GenBank/DDBJ databases">
        <title>Draft Genome Sequence of Streptomyces antibioticus, IMRU 3720 reveals insights in the evolution of actinomycin biosynthetic gene clusters in Streptomyces.</title>
        <authorList>
            <person name="Crnovcic I."/>
            <person name="Ruckert C."/>
            <person name="Kalinowksi J."/>
            <person name="Keller U."/>
        </authorList>
    </citation>
    <scope>NUCLEOTIDE SEQUENCE [LARGE SCALE GENOMIC DNA]</scope>
    <source>
        <strain evidence="1 2">DSM 41481</strain>
    </source>
</reference>
<comment type="caution">
    <text evidence="1">The sequence shown here is derived from an EMBL/GenBank/DDBJ whole genome shotgun (WGS) entry which is preliminary data.</text>
</comment>
<proteinExistence type="predicted"/>
<protein>
    <submittedName>
        <fullName evidence="1">Uncharacterized protein</fullName>
    </submittedName>
</protein>
<dbReference type="Proteomes" id="UP000190306">
    <property type="component" value="Chromosome"/>
</dbReference>
<sequence>MIARGLGLHTSRVDVSDDGQKLAPEWAEVGNNVCGILRGFRDASAVAQHFVKAGWSSRSSSWHDYEVETSWCQLEVAPADGPDVLLNGVVDPQRFDELDGVLRRSGLRYSLELYEGDDLLVRETQA</sequence>